<evidence type="ECO:0000259" key="2">
    <source>
        <dbReference type="Pfam" id="PF10708"/>
    </source>
</evidence>
<comment type="caution">
    <text evidence="3">The sequence shown here is derived from an EMBL/GenBank/DDBJ whole genome shotgun (WGS) entry which is preliminary data.</text>
</comment>
<feature type="transmembrane region" description="Helical" evidence="1">
    <location>
        <begin position="46"/>
        <end position="67"/>
    </location>
</feature>
<dbReference type="RefSeq" id="WP_146953615.1">
    <property type="nucleotide sequence ID" value="NZ_BAABBJ010000001.1"/>
</dbReference>
<protein>
    <recommendedName>
        <fullName evidence="2">DUF2510 domain-containing protein</fullName>
    </recommendedName>
</protein>
<sequence length="68" mass="7268">MTKALPGWYADARRGTGERWFDGDRWTEVRRDSPAPPTGIALRRGLIVLAATFSLGIVAAGALATVLA</sequence>
<feature type="domain" description="DUF2510" evidence="2">
    <location>
        <begin position="6"/>
        <end position="37"/>
    </location>
</feature>
<dbReference type="EMBL" id="BKAL01000008">
    <property type="protein sequence ID" value="GEP69872.1"/>
    <property type="molecule type" value="Genomic_DNA"/>
</dbReference>
<accession>A0A512PFE9</accession>
<dbReference type="OrthoDB" id="4825029at2"/>
<evidence type="ECO:0000313" key="3">
    <source>
        <dbReference type="EMBL" id="GEP69872.1"/>
    </source>
</evidence>
<keyword evidence="1" id="KW-0472">Membrane</keyword>
<reference evidence="3 4" key="1">
    <citation type="submission" date="2019-07" db="EMBL/GenBank/DDBJ databases">
        <title>Whole genome shotgun sequence of Cellulomonas soli NBRC 109434.</title>
        <authorList>
            <person name="Hosoyama A."/>
            <person name="Uohara A."/>
            <person name="Ohji S."/>
            <person name="Ichikawa N."/>
        </authorList>
    </citation>
    <scope>NUCLEOTIDE SEQUENCE [LARGE SCALE GENOMIC DNA]</scope>
    <source>
        <strain evidence="3 4">NBRC 109434</strain>
    </source>
</reference>
<keyword evidence="4" id="KW-1185">Reference proteome</keyword>
<keyword evidence="1" id="KW-1133">Transmembrane helix</keyword>
<proteinExistence type="predicted"/>
<evidence type="ECO:0000256" key="1">
    <source>
        <dbReference type="SAM" id="Phobius"/>
    </source>
</evidence>
<organism evidence="3 4">
    <name type="scientific">Cellulomonas soli</name>
    <dbReference type="NCBI Taxonomy" id="931535"/>
    <lineage>
        <taxon>Bacteria</taxon>
        <taxon>Bacillati</taxon>
        <taxon>Actinomycetota</taxon>
        <taxon>Actinomycetes</taxon>
        <taxon>Micrococcales</taxon>
        <taxon>Cellulomonadaceae</taxon>
        <taxon>Cellulomonas</taxon>
    </lineage>
</organism>
<keyword evidence="1" id="KW-0812">Transmembrane</keyword>
<name>A0A512PFE9_9CELL</name>
<dbReference type="AlphaFoldDB" id="A0A512PFE9"/>
<dbReference type="Proteomes" id="UP000321798">
    <property type="component" value="Unassembled WGS sequence"/>
</dbReference>
<gene>
    <name evidence="3" type="ORF">CSO01_25870</name>
</gene>
<evidence type="ECO:0000313" key="4">
    <source>
        <dbReference type="Proteomes" id="UP000321798"/>
    </source>
</evidence>
<dbReference type="Pfam" id="PF10708">
    <property type="entry name" value="DUF2510"/>
    <property type="match status" value="1"/>
</dbReference>
<dbReference type="InterPro" id="IPR018929">
    <property type="entry name" value="DUF2510"/>
</dbReference>